<dbReference type="RefSeq" id="XP_014563546.1">
    <property type="nucleotide sequence ID" value="XM_014708060.1"/>
</dbReference>
<gene>
    <name evidence="1" type="ORF">M896_060020</name>
</gene>
<evidence type="ECO:0000313" key="2">
    <source>
        <dbReference type="Proteomes" id="UP000031056"/>
    </source>
</evidence>
<evidence type="ECO:0000313" key="1">
    <source>
        <dbReference type="EMBL" id="KHN69504.1"/>
    </source>
</evidence>
<organism evidence="1 2">
    <name type="scientific">Ordospora colligata OC4</name>
    <dbReference type="NCBI Taxonomy" id="1354746"/>
    <lineage>
        <taxon>Eukaryota</taxon>
        <taxon>Fungi</taxon>
        <taxon>Fungi incertae sedis</taxon>
        <taxon>Microsporidia</taxon>
        <taxon>Ordosporidae</taxon>
        <taxon>Ordospora</taxon>
    </lineage>
</organism>
<comment type="caution">
    <text evidence="1">The sequence shown here is derived from an EMBL/GenBank/DDBJ whole genome shotgun (WGS) entry which is preliminary data.</text>
</comment>
<protein>
    <submittedName>
        <fullName evidence="1">Uncharacterized protein</fullName>
    </submittedName>
</protein>
<dbReference type="AlphaFoldDB" id="A0A0B2UJS4"/>
<dbReference type="OrthoDB" id="2190036at2759"/>
<keyword evidence="2" id="KW-1185">Reference proteome</keyword>
<proteinExistence type="predicted"/>
<dbReference type="Proteomes" id="UP000031056">
    <property type="component" value="Unassembled WGS sequence"/>
</dbReference>
<dbReference type="GeneID" id="26261873"/>
<dbReference type="InParanoid" id="A0A0B2UJS4"/>
<sequence length="170" mass="19738">MNEQNNRTALMNDTTKCLLKKIQTQIDKITFLHTNPTQYSEIKKEIGKDMQKTMLESTRIVEKIIERMNKVNKQLNPIEDDVSVVGCVRSQMQYLYERRKKVFDEGKCCGILTSNRVDTMLSHGKAVIKGKGKTLSYEFKEKLIGFVQKRGSILWENERVDELVKSLMSE</sequence>
<dbReference type="HOGENOM" id="CLU_1686552_0_0_1"/>
<name>A0A0B2UJS4_9MICR</name>
<dbReference type="VEuPathDB" id="MicrosporidiaDB:M896_060020"/>
<reference evidence="1 2" key="1">
    <citation type="journal article" date="2014" name="MBio">
        <title>The Ordospora colligata genome; evolution of extreme reduction in microsporidia and host-to-parasite horizontal gene transfer.</title>
        <authorList>
            <person name="Pombert J.-F."/>
            <person name="Haag K.L."/>
            <person name="Beidas S."/>
            <person name="Ebert D."/>
            <person name="Keeling P.J."/>
        </authorList>
    </citation>
    <scope>NUCLEOTIDE SEQUENCE [LARGE SCALE GENOMIC DNA]</scope>
    <source>
        <strain evidence="1 2">OC4</strain>
    </source>
</reference>
<dbReference type="EMBL" id="JOKQ01000006">
    <property type="protein sequence ID" value="KHN69504.1"/>
    <property type="molecule type" value="Genomic_DNA"/>
</dbReference>
<accession>A0A0B2UJS4</accession>